<feature type="compositionally biased region" description="Basic and acidic residues" evidence="1">
    <location>
        <begin position="186"/>
        <end position="204"/>
    </location>
</feature>
<sequence length="214" mass="24382">MLLALEDPLWSRLYSAYGLIDVATILSDLRDRWSVDALKDLYWETLFHQESLYPATYAALPWLLELQPENGCLESALFFSAVLESSAPGFATLTSKEKQSSKFHGLSTAAEDHQHDWLPPPRQLTGADMQILEALEEWFAQARVTMAEICVREAERAPRKAVPHLLRGPVYLLKDSTLSLPSDSSWPDRLRRLQTRPRRERENDAEGQLTLFAD</sequence>
<evidence type="ECO:0000313" key="2">
    <source>
        <dbReference type="EMBL" id="QDV04714.1"/>
    </source>
</evidence>
<name>A0A518EKU1_9BACT</name>
<feature type="region of interest" description="Disordered" evidence="1">
    <location>
        <begin position="182"/>
        <end position="214"/>
    </location>
</feature>
<organism evidence="2 3">
    <name type="scientific">Saltatorellus ferox</name>
    <dbReference type="NCBI Taxonomy" id="2528018"/>
    <lineage>
        <taxon>Bacteria</taxon>
        <taxon>Pseudomonadati</taxon>
        <taxon>Planctomycetota</taxon>
        <taxon>Planctomycetia</taxon>
        <taxon>Planctomycetia incertae sedis</taxon>
        <taxon>Saltatorellus</taxon>
    </lineage>
</organism>
<dbReference type="OrthoDB" id="796912at2"/>
<dbReference type="Proteomes" id="UP000320390">
    <property type="component" value="Chromosome"/>
</dbReference>
<protein>
    <submittedName>
        <fullName evidence="2">Uncharacterized protein</fullName>
    </submittedName>
</protein>
<proteinExistence type="predicted"/>
<evidence type="ECO:0000256" key="1">
    <source>
        <dbReference type="SAM" id="MobiDB-lite"/>
    </source>
</evidence>
<evidence type="ECO:0000313" key="3">
    <source>
        <dbReference type="Proteomes" id="UP000320390"/>
    </source>
</evidence>
<keyword evidence="3" id="KW-1185">Reference proteome</keyword>
<reference evidence="2 3" key="1">
    <citation type="submission" date="2019-02" db="EMBL/GenBank/DDBJ databases">
        <title>Deep-cultivation of Planctomycetes and their phenomic and genomic characterization uncovers novel biology.</title>
        <authorList>
            <person name="Wiegand S."/>
            <person name="Jogler M."/>
            <person name="Boedeker C."/>
            <person name="Pinto D."/>
            <person name="Vollmers J."/>
            <person name="Rivas-Marin E."/>
            <person name="Kohn T."/>
            <person name="Peeters S.H."/>
            <person name="Heuer A."/>
            <person name="Rast P."/>
            <person name="Oberbeckmann S."/>
            <person name="Bunk B."/>
            <person name="Jeske O."/>
            <person name="Meyerdierks A."/>
            <person name="Storesund J.E."/>
            <person name="Kallscheuer N."/>
            <person name="Luecker S."/>
            <person name="Lage O.M."/>
            <person name="Pohl T."/>
            <person name="Merkel B.J."/>
            <person name="Hornburger P."/>
            <person name="Mueller R.-W."/>
            <person name="Bruemmer F."/>
            <person name="Labrenz M."/>
            <person name="Spormann A.M."/>
            <person name="Op den Camp H."/>
            <person name="Overmann J."/>
            <person name="Amann R."/>
            <person name="Jetten M.S.M."/>
            <person name="Mascher T."/>
            <person name="Medema M.H."/>
            <person name="Devos D.P."/>
            <person name="Kaster A.-K."/>
            <person name="Ovreas L."/>
            <person name="Rohde M."/>
            <person name="Galperin M.Y."/>
            <person name="Jogler C."/>
        </authorList>
    </citation>
    <scope>NUCLEOTIDE SEQUENCE [LARGE SCALE GENOMIC DNA]</scope>
    <source>
        <strain evidence="2 3">Poly30</strain>
    </source>
</reference>
<dbReference type="RefSeq" id="WP_145194162.1">
    <property type="nucleotide sequence ID" value="NZ_CP036434.1"/>
</dbReference>
<gene>
    <name evidence="2" type="ORF">Poly30_02070</name>
</gene>
<dbReference type="AlphaFoldDB" id="A0A518EKU1"/>
<dbReference type="EMBL" id="CP036434">
    <property type="protein sequence ID" value="QDV04714.1"/>
    <property type="molecule type" value="Genomic_DNA"/>
</dbReference>
<accession>A0A518EKU1</accession>